<dbReference type="EMBL" id="JBEZLS010000003">
    <property type="protein sequence ID" value="MEU9350391.1"/>
    <property type="molecule type" value="Genomic_DNA"/>
</dbReference>
<evidence type="ECO:0000313" key="3">
    <source>
        <dbReference type="Proteomes" id="UP001551582"/>
    </source>
</evidence>
<dbReference type="InterPro" id="IPR027417">
    <property type="entry name" value="P-loop_NTPase"/>
</dbReference>
<dbReference type="Gene3D" id="1.25.10.10">
    <property type="entry name" value="Leucine-rich Repeat Variant"/>
    <property type="match status" value="3"/>
</dbReference>
<dbReference type="SUPFAM" id="SSF52540">
    <property type="entry name" value="P-loop containing nucleoside triphosphate hydrolases"/>
    <property type="match status" value="1"/>
</dbReference>
<name>A0ABV3DZR7_9ACTN</name>
<dbReference type="Gene3D" id="3.40.50.300">
    <property type="entry name" value="P-loop containing nucleotide triphosphate hydrolases"/>
    <property type="match status" value="1"/>
</dbReference>
<dbReference type="Pfam" id="PF03130">
    <property type="entry name" value="HEAT_PBS"/>
    <property type="match status" value="1"/>
</dbReference>
<dbReference type="InterPro" id="IPR004155">
    <property type="entry name" value="PBS_lyase_HEAT"/>
</dbReference>
<evidence type="ECO:0000313" key="2">
    <source>
        <dbReference type="EMBL" id="MEU9350391.1"/>
    </source>
</evidence>
<dbReference type="InterPro" id="IPR011989">
    <property type="entry name" value="ARM-like"/>
</dbReference>
<reference evidence="2 3" key="1">
    <citation type="submission" date="2024-06" db="EMBL/GenBank/DDBJ databases">
        <title>The Natural Products Discovery Center: Release of the First 8490 Sequenced Strains for Exploring Actinobacteria Biosynthetic Diversity.</title>
        <authorList>
            <person name="Kalkreuter E."/>
            <person name="Kautsar S.A."/>
            <person name="Yang D."/>
            <person name="Bader C.D."/>
            <person name="Teijaro C.N."/>
            <person name="Fluegel L."/>
            <person name="Davis C.M."/>
            <person name="Simpson J.R."/>
            <person name="Lauterbach L."/>
            <person name="Steele A.D."/>
            <person name="Gui C."/>
            <person name="Meng S."/>
            <person name="Li G."/>
            <person name="Viehrig K."/>
            <person name="Ye F."/>
            <person name="Su P."/>
            <person name="Kiefer A.F."/>
            <person name="Nichols A."/>
            <person name="Cepeda A.J."/>
            <person name="Yan W."/>
            <person name="Fan B."/>
            <person name="Jiang Y."/>
            <person name="Adhikari A."/>
            <person name="Zheng C.-J."/>
            <person name="Schuster L."/>
            <person name="Cowan T.M."/>
            <person name="Smanski M.J."/>
            <person name="Chevrette M.G."/>
            <person name="De Carvalho L.P.S."/>
            <person name="Shen B."/>
        </authorList>
    </citation>
    <scope>NUCLEOTIDE SEQUENCE [LARGE SCALE GENOMIC DNA]</scope>
    <source>
        <strain evidence="2 3">NPDC048274</strain>
    </source>
</reference>
<comment type="caution">
    <text evidence="2">The sequence shown here is derived from an EMBL/GenBank/DDBJ whole genome shotgun (WGS) entry which is preliminary data.</text>
</comment>
<organism evidence="2 3">
    <name type="scientific">Streptomyces griseoloalbus</name>
    <dbReference type="NCBI Taxonomy" id="67303"/>
    <lineage>
        <taxon>Bacteria</taxon>
        <taxon>Bacillati</taxon>
        <taxon>Actinomycetota</taxon>
        <taxon>Actinomycetes</taxon>
        <taxon>Kitasatosporales</taxon>
        <taxon>Streptomycetaceae</taxon>
        <taxon>Streptomyces</taxon>
    </lineage>
</organism>
<dbReference type="Pfam" id="PF24410">
    <property type="entry name" value="wHTH-HSP90_Na-assoc"/>
    <property type="match status" value="1"/>
</dbReference>
<dbReference type="RefSeq" id="WP_359977079.1">
    <property type="nucleotide sequence ID" value="NZ_JBEZLS010000003.1"/>
</dbReference>
<gene>
    <name evidence="2" type="ORF">AB0D65_05080</name>
</gene>
<dbReference type="Pfam" id="PF05729">
    <property type="entry name" value="NACHT"/>
    <property type="match status" value="1"/>
</dbReference>
<dbReference type="SUPFAM" id="SSF48371">
    <property type="entry name" value="ARM repeat"/>
    <property type="match status" value="1"/>
</dbReference>
<proteinExistence type="predicted"/>
<dbReference type="SMART" id="SM00567">
    <property type="entry name" value="EZ_HEAT"/>
    <property type="match status" value="12"/>
</dbReference>
<dbReference type="Proteomes" id="UP001551582">
    <property type="component" value="Unassembled WGS sequence"/>
</dbReference>
<dbReference type="PANTHER" id="PTHR12697">
    <property type="entry name" value="PBS LYASE HEAT-LIKE PROTEIN"/>
    <property type="match status" value="1"/>
</dbReference>
<dbReference type="Pfam" id="PF13646">
    <property type="entry name" value="HEAT_2"/>
    <property type="match status" value="4"/>
</dbReference>
<dbReference type="InterPro" id="IPR016024">
    <property type="entry name" value="ARM-type_fold"/>
</dbReference>
<dbReference type="InterPro" id="IPR056507">
    <property type="entry name" value="wHTH-HSP90_Na-assoc"/>
</dbReference>
<dbReference type="PANTHER" id="PTHR12697:SF5">
    <property type="entry name" value="DEOXYHYPUSINE HYDROXYLASE"/>
    <property type="match status" value="1"/>
</dbReference>
<dbReference type="PROSITE" id="PS50837">
    <property type="entry name" value="NACHT"/>
    <property type="match status" value="1"/>
</dbReference>
<feature type="domain" description="NACHT" evidence="1">
    <location>
        <begin position="232"/>
        <end position="372"/>
    </location>
</feature>
<evidence type="ECO:0000259" key="1">
    <source>
        <dbReference type="PROSITE" id="PS50837"/>
    </source>
</evidence>
<accession>A0ABV3DZR7</accession>
<keyword evidence="3" id="KW-1185">Reference proteome</keyword>
<sequence length="1373" mass="150516">MVRILIAHAEGEEKLANDIAEPLKSAGYEVLHHGTLLVGESMVGKASQAIAGGSPVVLCGTVTAIGTGWANFLVNAARRHGEARIFALQMEKNAYLDFLALDGRIARYWQDPEKAVAELVEALSEYYPADRPATAGRRIETLEQRYRDLALETCDIVDLANLPIGDRELITKQLLLRSLYVSLRVSVDIPPGIDPNDVGKKLQSIEAQRNAWASTRDPGARYSVGERLTASKRLVVLGDPGAGKSTLLRWIATAYLLRLKADPDWGQLPDVSTLPDADLLPLFIRCRDLDTRRGMGSPEEMIHHHLCALGFSHEEAGDLTAFLLGELRDGRVLLLIDGLDEISDPTLRARFCRQVEQIHVAFPGAAIIVTSRIVGYKEMGLRISRGFEHVTVLDLTPEDKDDFARRWCVVTEPPARRDTAAEQLISDVHSAERIERLTGNPMLLTTMALVKKKVGKLPSHRADLYREAVDVLLNWRSDVDERMDPHEALPQLQYLAYAMCDSGIQQIRQDQVIDILEGMRTEFPAVRATRRHSPVDFLRLLERRTGILVETGHVRHHGRLMPVFEFRHLTFQEYLAGLALVTGRYPGRDRRKSLAAQIATLTARTSTFKTVIHEDDVAVTENWREAIRLAVMTCNDDDVDSVLRAICLPLEGEDASVTARPRAVLACSCLSDEPNVSEDVATEIIERFIGVLSDVDGSGRSITAADTAAEEVGGSLWAAALSRRIVAAWLAKPSDFRRLAGVASLVLGQASPTDGATTEAWVRTQIALLRQPRPEVAVEAALALMDAGYNHRLVMVPDLFESLRLMLFRGPCEATAAAWAMGWINGRPDRETLWEPTDRELGMLAEAIGSRCLPPEAVGYLLWRFKKARAPRAGDLPAAVMHHFLSADRPTRDLLSDSYAELFPKAADPVLAATRHPDPDVRLDAALLLERVDRDLALGPLLEMLTLLGREPDDRVVAALSSLRDPAAVEPLLAVLVDDDGTPRSSVVTALGEIGDRRAVEPLLDLLTHGDGGPKPEIIEAVGRIGDPRAVEPLLDLLTHGDGDPKPEIIEALGRIGDPRALRPLLGILTDDNDELRPAVVHALGDINDPQAVETLLDVLTRNDGTPDEDVVVALGEIGDPRAVEPLLDLLTHGDGDPKPEIIEALGRIGDPRALRPLLGILTDDNDELRPAVVHALGDINDPQAVETLLDVLTRNDGTPDEDVVVALGEIGDPRAVEPLLNLLTHGDGDPKPEIIEALGRIGDPRALRPLREIRSVTSETLPSPLVAALAVLGDVPARKALYEAMGDGTSSSTRRAVLWSLAVFEEQTIDRTLLSRDHDGLAPGIDPGEELREPDVWAYAKTTRLPTHEVQGRYEELAERYPLKLSWRTQRA</sequence>
<dbReference type="InterPro" id="IPR007111">
    <property type="entry name" value="NACHT_NTPase"/>
</dbReference>
<protein>
    <submittedName>
        <fullName evidence="2">HEAT repeat domain-containing protein</fullName>
    </submittedName>
</protein>